<dbReference type="Pfam" id="PF00121">
    <property type="entry name" value="TIM"/>
    <property type="match status" value="1"/>
</dbReference>
<dbReference type="SUPFAM" id="SSF51351">
    <property type="entry name" value="Triosephosphate isomerase (TIM)"/>
    <property type="match status" value="1"/>
</dbReference>
<dbReference type="PANTHER" id="PTHR21139:SF42">
    <property type="entry name" value="TRIOSEPHOSPHATE ISOMERASE"/>
    <property type="match status" value="1"/>
</dbReference>
<evidence type="ECO:0000256" key="7">
    <source>
        <dbReference type="RuleBase" id="RU363013"/>
    </source>
</evidence>
<dbReference type="Gene3D" id="3.20.20.70">
    <property type="entry name" value="Aldolase class I"/>
    <property type="match status" value="1"/>
</dbReference>
<dbReference type="InterPro" id="IPR022896">
    <property type="entry name" value="TrioseP_Isoase_bac/euk"/>
</dbReference>
<evidence type="ECO:0000256" key="3">
    <source>
        <dbReference type="ARBA" id="ARBA00022490"/>
    </source>
</evidence>
<keyword evidence="3 6" id="KW-0963">Cytoplasm</keyword>
<name>A0ABP8MAR7_9BACT</name>
<feature type="active site" description="Proton acceptor" evidence="6">
    <location>
        <position position="170"/>
    </location>
</feature>
<dbReference type="CDD" id="cd00311">
    <property type="entry name" value="TIM"/>
    <property type="match status" value="1"/>
</dbReference>
<comment type="caution">
    <text evidence="8">The sequence shown here is derived from an EMBL/GenBank/DDBJ whole genome shotgun (WGS) entry which is preliminary data.</text>
</comment>
<feature type="binding site" evidence="6">
    <location>
        <position position="216"/>
    </location>
    <ligand>
        <name>substrate</name>
    </ligand>
</feature>
<evidence type="ECO:0000256" key="6">
    <source>
        <dbReference type="HAMAP-Rule" id="MF_00147"/>
    </source>
</evidence>
<dbReference type="PROSITE" id="PS51440">
    <property type="entry name" value="TIM_2"/>
    <property type="match status" value="1"/>
</dbReference>
<comment type="catalytic activity">
    <reaction evidence="6 7">
        <text>D-glyceraldehyde 3-phosphate = dihydroxyacetone phosphate</text>
        <dbReference type="Rhea" id="RHEA:18585"/>
        <dbReference type="ChEBI" id="CHEBI:57642"/>
        <dbReference type="ChEBI" id="CHEBI:59776"/>
        <dbReference type="EC" id="5.3.1.1"/>
    </reaction>
</comment>
<proteinExistence type="inferred from homology"/>
<comment type="subunit">
    <text evidence="6 7">Homodimer.</text>
</comment>
<feature type="binding site" evidence="6">
    <location>
        <begin position="237"/>
        <end position="238"/>
    </location>
    <ligand>
        <name>substrate</name>
    </ligand>
</feature>
<evidence type="ECO:0000313" key="8">
    <source>
        <dbReference type="EMBL" id="GAA4446360.1"/>
    </source>
</evidence>
<dbReference type="EC" id="5.3.1.1" evidence="6 7"/>
<comment type="similarity">
    <text evidence="1 6 7">Belongs to the triosephosphate isomerase family.</text>
</comment>
<evidence type="ECO:0000256" key="4">
    <source>
        <dbReference type="ARBA" id="ARBA00023152"/>
    </source>
</evidence>
<dbReference type="PROSITE" id="PS00171">
    <property type="entry name" value="TIM_1"/>
    <property type="match status" value="1"/>
</dbReference>
<accession>A0ABP8MAR7</accession>
<evidence type="ECO:0000313" key="9">
    <source>
        <dbReference type="Proteomes" id="UP001501175"/>
    </source>
</evidence>
<evidence type="ECO:0000256" key="2">
    <source>
        <dbReference type="ARBA" id="ARBA00022432"/>
    </source>
</evidence>
<feature type="binding site" evidence="6">
    <location>
        <position position="176"/>
    </location>
    <ligand>
        <name>substrate</name>
    </ligand>
</feature>
<dbReference type="InterPro" id="IPR013785">
    <property type="entry name" value="Aldolase_TIM"/>
</dbReference>
<keyword evidence="4 6" id="KW-0324">Glycolysis</keyword>
<feature type="active site" description="Electrophile" evidence="6">
    <location>
        <position position="98"/>
    </location>
</feature>
<dbReference type="InterPro" id="IPR020861">
    <property type="entry name" value="Triosephosphate_isomerase_AS"/>
</dbReference>
<keyword evidence="5 6" id="KW-0413">Isomerase</keyword>
<organism evidence="8 9">
    <name type="scientific">Nibrella saemangeumensis</name>
    <dbReference type="NCBI Taxonomy" id="1084526"/>
    <lineage>
        <taxon>Bacteria</taxon>
        <taxon>Pseudomonadati</taxon>
        <taxon>Bacteroidota</taxon>
        <taxon>Cytophagia</taxon>
        <taxon>Cytophagales</taxon>
        <taxon>Spirosomataceae</taxon>
        <taxon>Nibrella</taxon>
    </lineage>
</organism>
<gene>
    <name evidence="6 8" type="primary">tpiA</name>
    <name evidence="8" type="ORF">GCM10023189_01400</name>
</gene>
<keyword evidence="2 6" id="KW-0312">Gluconeogenesis</keyword>
<keyword evidence="9" id="KW-1185">Reference proteome</keyword>
<dbReference type="HAMAP" id="MF_00147_B">
    <property type="entry name" value="TIM_B"/>
    <property type="match status" value="1"/>
</dbReference>
<comment type="pathway">
    <text evidence="6 7">Carbohydrate biosynthesis; gluconeogenesis.</text>
</comment>
<dbReference type="GO" id="GO:0016853">
    <property type="term" value="F:isomerase activity"/>
    <property type="evidence" value="ECO:0007669"/>
    <property type="project" value="UniProtKB-KW"/>
</dbReference>
<dbReference type="PANTHER" id="PTHR21139">
    <property type="entry name" value="TRIOSEPHOSPHATE ISOMERASE"/>
    <property type="match status" value="1"/>
</dbReference>
<evidence type="ECO:0000256" key="5">
    <source>
        <dbReference type="ARBA" id="ARBA00023235"/>
    </source>
</evidence>
<evidence type="ECO:0000256" key="1">
    <source>
        <dbReference type="ARBA" id="ARBA00007422"/>
    </source>
</evidence>
<dbReference type="InterPro" id="IPR000652">
    <property type="entry name" value="Triosephosphate_isomerase"/>
</dbReference>
<dbReference type="InterPro" id="IPR035990">
    <property type="entry name" value="TIM_sf"/>
</dbReference>
<comment type="function">
    <text evidence="6">Involved in the gluconeogenesis. Catalyzes stereospecifically the conversion of dihydroxyacetone phosphate (DHAP) to D-glyceraldehyde-3-phosphate (G3P).</text>
</comment>
<reference evidence="9" key="1">
    <citation type="journal article" date="2019" name="Int. J. Syst. Evol. Microbiol.">
        <title>The Global Catalogue of Microorganisms (GCM) 10K type strain sequencing project: providing services to taxonomists for standard genome sequencing and annotation.</title>
        <authorList>
            <consortium name="The Broad Institute Genomics Platform"/>
            <consortium name="The Broad Institute Genome Sequencing Center for Infectious Disease"/>
            <person name="Wu L."/>
            <person name="Ma J."/>
        </authorList>
    </citation>
    <scope>NUCLEOTIDE SEQUENCE [LARGE SCALE GENOMIC DNA]</scope>
    <source>
        <strain evidence="9">JCM 17927</strain>
    </source>
</reference>
<dbReference type="EMBL" id="BAABHD010000002">
    <property type="protein sequence ID" value="GAA4446360.1"/>
    <property type="molecule type" value="Genomic_DNA"/>
</dbReference>
<dbReference type="NCBIfam" id="TIGR00419">
    <property type="entry name" value="tim"/>
    <property type="match status" value="1"/>
</dbReference>
<dbReference type="RefSeq" id="WP_345239641.1">
    <property type="nucleotide sequence ID" value="NZ_BAABHD010000002.1"/>
</dbReference>
<dbReference type="Proteomes" id="UP001501175">
    <property type="component" value="Unassembled WGS sequence"/>
</dbReference>
<comment type="pathway">
    <text evidence="6 7">Carbohydrate degradation; glycolysis; D-glyceraldehyde 3-phosphate from glycerone phosphate: step 1/1.</text>
</comment>
<sequence>MRKKIVAGNWKMNKTLDEATALVSEVVNMVKDEVTGDVQVVLCPPAIYLTTVRQYLSGDGRVALGAQNCHEKASGAYTGEVSAPMLQSIGVQYVILGHSERRQYFRETNAQLAEKVNQALANGLTPIFCCGESLEQREAEIHQVFVRTQLTESLFHLSPEQFARIVIAYEPIWAIGTGLTASTGQAQEMHDLLRRHIAEKYGEEAAQSTSILYGGSCNEKNAPELFACPDVDGGLIGGASLKSREFTNIVKARQ</sequence>
<feature type="binding site" evidence="6">
    <location>
        <begin position="9"/>
        <end position="11"/>
    </location>
    <ligand>
        <name>substrate</name>
    </ligand>
</feature>
<comment type="subcellular location">
    <subcellularLocation>
        <location evidence="6 7">Cytoplasm</location>
    </subcellularLocation>
</comment>
<protein>
    <recommendedName>
        <fullName evidence="6 7">Triosephosphate isomerase</fullName>
        <shortName evidence="6">TIM</shortName>
        <shortName evidence="6">TPI</shortName>
        <ecNumber evidence="6 7">5.3.1.1</ecNumber>
    </recommendedName>
    <alternativeName>
        <fullName evidence="6">Triose-phosphate isomerase</fullName>
    </alternativeName>
</protein>